<dbReference type="PROSITE" id="PS51168">
    <property type="entry name" value="CHORISMATE_MUT_2"/>
    <property type="match status" value="1"/>
</dbReference>
<dbReference type="SUPFAM" id="SSF48600">
    <property type="entry name" value="Chorismate mutase II"/>
    <property type="match status" value="1"/>
</dbReference>
<evidence type="ECO:0000313" key="4">
    <source>
        <dbReference type="Proteomes" id="UP000660801"/>
    </source>
</evidence>
<accession>A0A917AA40</accession>
<reference evidence="3" key="1">
    <citation type="journal article" date="2014" name="Int. J. Syst. Evol. Microbiol.">
        <title>Complete genome sequence of Corynebacterium casei LMG S-19264T (=DSM 44701T), isolated from a smear-ripened cheese.</title>
        <authorList>
            <consortium name="US DOE Joint Genome Institute (JGI-PGF)"/>
            <person name="Walter F."/>
            <person name="Albersmeier A."/>
            <person name="Kalinowski J."/>
            <person name="Ruckert C."/>
        </authorList>
    </citation>
    <scope>NUCLEOTIDE SEQUENCE</scope>
    <source>
        <strain evidence="3">CGMCC 1.15533</strain>
    </source>
</reference>
<evidence type="ECO:0000313" key="3">
    <source>
        <dbReference type="EMBL" id="GGE37697.1"/>
    </source>
</evidence>
<dbReference type="EMBL" id="BMJN01000050">
    <property type="protein sequence ID" value="GGE37697.1"/>
    <property type="molecule type" value="Genomic_DNA"/>
</dbReference>
<dbReference type="GO" id="GO:0046417">
    <property type="term" value="P:chorismate metabolic process"/>
    <property type="evidence" value="ECO:0007669"/>
    <property type="project" value="InterPro"/>
</dbReference>
<dbReference type="GO" id="GO:0004106">
    <property type="term" value="F:chorismate mutase activity"/>
    <property type="evidence" value="ECO:0007669"/>
    <property type="project" value="InterPro"/>
</dbReference>
<feature type="domain" description="Chorismate mutase" evidence="2">
    <location>
        <begin position="1"/>
        <end position="87"/>
    </location>
</feature>
<dbReference type="PANTHER" id="PTHR38041">
    <property type="entry name" value="CHORISMATE MUTASE"/>
    <property type="match status" value="1"/>
</dbReference>
<dbReference type="GO" id="GO:0009697">
    <property type="term" value="P:salicylic acid biosynthetic process"/>
    <property type="evidence" value="ECO:0007669"/>
    <property type="project" value="TreeGrafter"/>
</dbReference>
<evidence type="ECO:0000259" key="2">
    <source>
        <dbReference type="PROSITE" id="PS51168"/>
    </source>
</evidence>
<comment type="caution">
    <text evidence="3">The sequence shown here is derived from an EMBL/GenBank/DDBJ whole genome shotgun (WGS) entry which is preliminary data.</text>
</comment>
<dbReference type="Proteomes" id="UP000660801">
    <property type="component" value="Unassembled WGS sequence"/>
</dbReference>
<dbReference type="InterPro" id="IPR002701">
    <property type="entry name" value="CM_II_prokaryot"/>
</dbReference>
<proteinExistence type="predicted"/>
<keyword evidence="1" id="KW-0413">Isomerase</keyword>
<dbReference type="AlphaFoldDB" id="A0A917AA40"/>
<reference evidence="3" key="2">
    <citation type="submission" date="2020-09" db="EMBL/GenBank/DDBJ databases">
        <authorList>
            <person name="Sun Q."/>
            <person name="Zhou Y."/>
        </authorList>
    </citation>
    <scope>NUCLEOTIDE SEQUENCE</scope>
    <source>
        <strain evidence="3">CGMCC 1.15533</strain>
    </source>
</reference>
<dbReference type="SMART" id="SM00830">
    <property type="entry name" value="CM_2"/>
    <property type="match status" value="1"/>
</dbReference>
<organism evidence="3 4">
    <name type="scientific">Streptococcus himalayensis</name>
    <dbReference type="NCBI Taxonomy" id="1888195"/>
    <lineage>
        <taxon>Bacteria</taxon>
        <taxon>Bacillati</taxon>
        <taxon>Bacillota</taxon>
        <taxon>Bacilli</taxon>
        <taxon>Lactobacillales</taxon>
        <taxon>Streptococcaceae</taxon>
        <taxon>Streptococcus</taxon>
    </lineage>
</organism>
<dbReference type="InterPro" id="IPR011279">
    <property type="entry name" value="Chorismate_mutase_GmP"/>
</dbReference>
<dbReference type="InterPro" id="IPR036979">
    <property type="entry name" value="CM_dom_sf"/>
</dbReference>
<name>A0A917AA40_9STRE</name>
<keyword evidence="4" id="KW-1185">Reference proteome</keyword>
<dbReference type="Pfam" id="PF01817">
    <property type="entry name" value="CM_2"/>
    <property type="match status" value="1"/>
</dbReference>
<dbReference type="InterPro" id="IPR051331">
    <property type="entry name" value="Chorismate_mutase-related"/>
</dbReference>
<sequence>MDLLAIRQEIDQVDQALVTLLEKRMDLVGQVAAYKAQVGKAIFDRQREEEVLEKIAGLVENQDYRERLVETFAAIMKESRTYQASVLECEK</sequence>
<dbReference type="InterPro" id="IPR036263">
    <property type="entry name" value="Chorismate_II_sf"/>
</dbReference>
<dbReference type="OrthoDB" id="9802281at2"/>
<dbReference type="NCBIfam" id="TIGR01805">
    <property type="entry name" value="CM_mono_grmpos"/>
    <property type="match status" value="1"/>
</dbReference>
<protein>
    <recommendedName>
        <fullName evidence="2">Chorismate mutase domain-containing protein</fullName>
    </recommendedName>
</protein>
<gene>
    <name evidence="3" type="primary">aroH</name>
    <name evidence="3" type="ORF">GCM10011510_18800</name>
</gene>
<dbReference type="PANTHER" id="PTHR38041:SF1">
    <property type="entry name" value="CHORISMATE MUTASE"/>
    <property type="match status" value="1"/>
</dbReference>
<evidence type="ECO:0000256" key="1">
    <source>
        <dbReference type="ARBA" id="ARBA00023235"/>
    </source>
</evidence>
<dbReference type="RefSeq" id="WP_068992084.1">
    <property type="nucleotide sequence ID" value="NZ_BMJN01000050.1"/>
</dbReference>
<dbReference type="Gene3D" id="1.20.59.10">
    <property type="entry name" value="Chorismate mutase"/>
    <property type="match status" value="1"/>
</dbReference>